<accession>A0A9D4LUH5</accession>
<dbReference type="AlphaFoldDB" id="A0A9D4LUH5"/>
<dbReference type="Proteomes" id="UP000828390">
    <property type="component" value="Unassembled WGS sequence"/>
</dbReference>
<name>A0A9D4LUH5_DREPO</name>
<comment type="caution">
    <text evidence="1">The sequence shown here is derived from an EMBL/GenBank/DDBJ whole genome shotgun (WGS) entry which is preliminary data.</text>
</comment>
<gene>
    <name evidence="1" type="ORF">DPMN_027956</name>
</gene>
<protein>
    <submittedName>
        <fullName evidence="1">Uncharacterized protein</fullName>
    </submittedName>
</protein>
<reference evidence="1" key="1">
    <citation type="journal article" date="2019" name="bioRxiv">
        <title>The Genome of the Zebra Mussel, Dreissena polymorpha: A Resource for Invasive Species Research.</title>
        <authorList>
            <person name="McCartney M.A."/>
            <person name="Auch B."/>
            <person name="Kono T."/>
            <person name="Mallez S."/>
            <person name="Zhang Y."/>
            <person name="Obille A."/>
            <person name="Becker A."/>
            <person name="Abrahante J.E."/>
            <person name="Garbe J."/>
            <person name="Badalamenti J.P."/>
            <person name="Herman A."/>
            <person name="Mangelson H."/>
            <person name="Liachko I."/>
            <person name="Sullivan S."/>
            <person name="Sone E.D."/>
            <person name="Koren S."/>
            <person name="Silverstein K.A.T."/>
            <person name="Beckman K.B."/>
            <person name="Gohl D.M."/>
        </authorList>
    </citation>
    <scope>NUCLEOTIDE SEQUENCE</scope>
    <source>
        <strain evidence="1">Duluth1</strain>
        <tissue evidence="1">Whole animal</tissue>
    </source>
</reference>
<evidence type="ECO:0000313" key="2">
    <source>
        <dbReference type="Proteomes" id="UP000828390"/>
    </source>
</evidence>
<evidence type="ECO:0000313" key="1">
    <source>
        <dbReference type="EMBL" id="KAH3864923.1"/>
    </source>
</evidence>
<organism evidence="1 2">
    <name type="scientific">Dreissena polymorpha</name>
    <name type="common">Zebra mussel</name>
    <name type="synonym">Mytilus polymorpha</name>
    <dbReference type="NCBI Taxonomy" id="45954"/>
    <lineage>
        <taxon>Eukaryota</taxon>
        <taxon>Metazoa</taxon>
        <taxon>Spiralia</taxon>
        <taxon>Lophotrochozoa</taxon>
        <taxon>Mollusca</taxon>
        <taxon>Bivalvia</taxon>
        <taxon>Autobranchia</taxon>
        <taxon>Heteroconchia</taxon>
        <taxon>Euheterodonta</taxon>
        <taxon>Imparidentia</taxon>
        <taxon>Neoheterodontei</taxon>
        <taxon>Myida</taxon>
        <taxon>Dreissenoidea</taxon>
        <taxon>Dreissenidae</taxon>
        <taxon>Dreissena</taxon>
    </lineage>
</organism>
<sequence>MYKTTKPYSEWRSMAFLLAIVYLFLSVKPVAAIGMLKRVCQASVHQIDDTINEHARLFRVRSALVCKWTESLFYDAIVHLFWKNGPTDRVFGYRLTSFRKSYQFKVGEERDCLWISSCWKFVTKSKWWESIPNPSSHIVCNRCFLVEWLCGNRILKAFENSLDPDETPQNVAIMKLHRYIDHDSQMTPIDFEVTSSYMYFFTNMTLIYKQEQTTWESIPNPSSHIVCNRCFLVEWLDECSLAIFLSPAVRMSTL</sequence>
<reference evidence="1" key="2">
    <citation type="submission" date="2020-11" db="EMBL/GenBank/DDBJ databases">
        <authorList>
            <person name="McCartney M.A."/>
            <person name="Auch B."/>
            <person name="Kono T."/>
            <person name="Mallez S."/>
            <person name="Becker A."/>
            <person name="Gohl D.M."/>
            <person name="Silverstein K.A.T."/>
            <person name="Koren S."/>
            <person name="Bechman K.B."/>
            <person name="Herman A."/>
            <person name="Abrahante J.E."/>
            <person name="Garbe J."/>
        </authorList>
    </citation>
    <scope>NUCLEOTIDE SEQUENCE</scope>
    <source>
        <strain evidence="1">Duluth1</strain>
        <tissue evidence="1">Whole animal</tissue>
    </source>
</reference>
<proteinExistence type="predicted"/>
<keyword evidence="2" id="KW-1185">Reference proteome</keyword>
<dbReference type="EMBL" id="JAIWYP010000002">
    <property type="protein sequence ID" value="KAH3864923.1"/>
    <property type="molecule type" value="Genomic_DNA"/>
</dbReference>